<evidence type="ECO:0000313" key="1">
    <source>
        <dbReference type="EMBL" id="NYD73057.1"/>
    </source>
</evidence>
<gene>
    <name evidence="1" type="ORF">BJ963_000576</name>
</gene>
<accession>A0A852SW20</accession>
<name>A0A852SW20_9MICO</name>
<dbReference type="Gene3D" id="3.30.70.2970">
    <property type="entry name" value="Protein of unknown function (DUF541), domain 2"/>
    <property type="match status" value="1"/>
</dbReference>
<dbReference type="AlphaFoldDB" id="A0A852SW20"/>
<proteinExistence type="predicted"/>
<protein>
    <recommendedName>
        <fullName evidence="3">SIMPL domain-containing protein</fullName>
    </recommendedName>
</protein>
<organism evidence="1 2">
    <name type="scientific">Leifsonia soli</name>
    <dbReference type="NCBI Taxonomy" id="582665"/>
    <lineage>
        <taxon>Bacteria</taxon>
        <taxon>Bacillati</taxon>
        <taxon>Actinomycetota</taxon>
        <taxon>Actinomycetes</taxon>
        <taxon>Micrococcales</taxon>
        <taxon>Microbacteriaceae</taxon>
        <taxon>Leifsonia</taxon>
    </lineage>
</organism>
<evidence type="ECO:0008006" key="3">
    <source>
        <dbReference type="Google" id="ProtNLM"/>
    </source>
</evidence>
<keyword evidence="2" id="KW-1185">Reference proteome</keyword>
<reference evidence="1 2" key="1">
    <citation type="submission" date="2020-07" db="EMBL/GenBank/DDBJ databases">
        <title>Sequencing the genomes of 1000 actinobacteria strains.</title>
        <authorList>
            <person name="Klenk H.-P."/>
        </authorList>
    </citation>
    <scope>NUCLEOTIDE SEQUENCE [LARGE SCALE GENOMIC DNA]</scope>
    <source>
        <strain evidence="1 2">DSM 23871</strain>
    </source>
</reference>
<dbReference type="EMBL" id="JACCBJ010000001">
    <property type="protein sequence ID" value="NYD73057.1"/>
    <property type="molecule type" value="Genomic_DNA"/>
</dbReference>
<dbReference type="Proteomes" id="UP000589620">
    <property type="component" value="Unassembled WGS sequence"/>
</dbReference>
<sequence length="222" mass="23997">MADTIITVQGEYELRHPAERGAVRLRVTYEGPSREDVLALTTQRQLQLSSELRELHNPQSGPVTQWSSDQLRVWGDRPWSNDGRRLDVVHHAEVGIDARFSDLAALSDWVGVVSLLDGVAVDGVTWSLTEARRQTLTQEARRRAVENAVAKATVYATSLGLTTVKPLALSDPGMLGDGSAPGQPPQPLFARAVSADSGGATLSLKPEELTIAVQVHARFSAS</sequence>
<dbReference type="RefSeq" id="WP_179454490.1">
    <property type="nucleotide sequence ID" value="NZ_BAAAPX010000001.1"/>
</dbReference>
<evidence type="ECO:0000313" key="2">
    <source>
        <dbReference type="Proteomes" id="UP000589620"/>
    </source>
</evidence>
<dbReference type="InterPro" id="IPR007497">
    <property type="entry name" value="SIMPL/DUF541"/>
</dbReference>
<dbReference type="Pfam" id="PF04402">
    <property type="entry name" value="SIMPL"/>
    <property type="match status" value="1"/>
</dbReference>
<comment type="caution">
    <text evidence="1">The sequence shown here is derived from an EMBL/GenBank/DDBJ whole genome shotgun (WGS) entry which is preliminary data.</text>
</comment>
<dbReference type="Gene3D" id="3.30.110.170">
    <property type="entry name" value="Protein of unknown function (DUF541), domain 1"/>
    <property type="match status" value="1"/>
</dbReference>